<gene>
    <name evidence="19" type="ORF">OCGS_0118</name>
</gene>
<dbReference type="PROSITE" id="PS00189">
    <property type="entry name" value="LIPOYL"/>
    <property type="match status" value="1"/>
</dbReference>
<evidence type="ECO:0000256" key="6">
    <source>
        <dbReference type="ARBA" id="ARBA00022823"/>
    </source>
</evidence>
<feature type="binding site" evidence="14">
    <location>
        <position position="383"/>
    </location>
    <ligand>
        <name>NAD(+)</name>
        <dbReference type="ChEBI" id="CHEBI:57540"/>
    </ligand>
</feature>
<evidence type="ECO:0000256" key="8">
    <source>
        <dbReference type="ARBA" id="ARBA00023002"/>
    </source>
</evidence>
<dbReference type="PANTHER" id="PTHR22912">
    <property type="entry name" value="DISULFIDE OXIDOREDUCTASE"/>
    <property type="match status" value="1"/>
</dbReference>
<dbReference type="PROSITE" id="PS00076">
    <property type="entry name" value="PYRIDINE_REDOX_1"/>
    <property type="match status" value="1"/>
</dbReference>
<organism evidence="19 20">
    <name type="scientific">Oceaniovalibus guishaninsula JLT2003</name>
    <dbReference type="NCBI Taxonomy" id="1231392"/>
    <lineage>
        <taxon>Bacteria</taxon>
        <taxon>Pseudomonadati</taxon>
        <taxon>Pseudomonadota</taxon>
        <taxon>Alphaproteobacteria</taxon>
        <taxon>Rhodobacterales</taxon>
        <taxon>Roseobacteraceae</taxon>
        <taxon>Oceaniovalibus</taxon>
    </lineage>
</organism>
<evidence type="ECO:0000256" key="13">
    <source>
        <dbReference type="PIRSR" id="PIRSR000350-2"/>
    </source>
</evidence>
<evidence type="ECO:0000259" key="18">
    <source>
        <dbReference type="PROSITE" id="PS50968"/>
    </source>
</evidence>
<evidence type="ECO:0000256" key="5">
    <source>
        <dbReference type="ARBA" id="ARBA00022630"/>
    </source>
</evidence>
<feature type="binding site" evidence="14">
    <location>
        <position position="164"/>
    </location>
    <ligand>
        <name>FAD</name>
        <dbReference type="ChEBI" id="CHEBI:57692"/>
    </ligand>
</feature>
<evidence type="ECO:0000256" key="12">
    <source>
        <dbReference type="ARBA" id="ARBA00049187"/>
    </source>
</evidence>
<evidence type="ECO:0000256" key="2">
    <source>
        <dbReference type="ARBA" id="ARBA00007532"/>
    </source>
</evidence>
<dbReference type="InterPro" id="IPR011053">
    <property type="entry name" value="Single_hybrid_motif"/>
</dbReference>
<dbReference type="Pfam" id="PF00364">
    <property type="entry name" value="Biotin_lipoyl"/>
    <property type="match status" value="1"/>
</dbReference>
<evidence type="ECO:0000256" key="10">
    <source>
        <dbReference type="ARBA" id="ARBA00023157"/>
    </source>
</evidence>
<dbReference type="PANTHER" id="PTHR22912:SF160">
    <property type="entry name" value="DIHYDROLIPOYL DEHYDROGENASE"/>
    <property type="match status" value="1"/>
</dbReference>
<dbReference type="Gene3D" id="3.30.390.30">
    <property type="match status" value="1"/>
</dbReference>
<dbReference type="PATRIC" id="fig|1231392.3.peg.119"/>
<evidence type="ECO:0000256" key="4">
    <source>
        <dbReference type="ARBA" id="ARBA00016961"/>
    </source>
</evidence>
<keyword evidence="14" id="KW-0547">Nucleotide-binding</keyword>
<dbReference type="CDD" id="cd06849">
    <property type="entry name" value="lipoyl_domain"/>
    <property type="match status" value="1"/>
</dbReference>
<dbReference type="InterPro" id="IPR006258">
    <property type="entry name" value="Lipoamide_DH"/>
</dbReference>
<dbReference type="EMBL" id="AMGO01000001">
    <property type="protein sequence ID" value="EKE45892.1"/>
    <property type="molecule type" value="Genomic_DNA"/>
</dbReference>
<dbReference type="InterPro" id="IPR012999">
    <property type="entry name" value="Pyr_OxRdtase_I_AS"/>
</dbReference>
<evidence type="ECO:0000256" key="16">
    <source>
        <dbReference type="RuleBase" id="RU003692"/>
    </source>
</evidence>
<evidence type="ECO:0000256" key="11">
    <source>
        <dbReference type="ARBA" id="ARBA00023284"/>
    </source>
</evidence>
<dbReference type="AlphaFoldDB" id="K2HHI7"/>
<evidence type="ECO:0000256" key="7">
    <source>
        <dbReference type="ARBA" id="ARBA00022827"/>
    </source>
</evidence>
<dbReference type="InterPro" id="IPR036188">
    <property type="entry name" value="FAD/NAD-bd_sf"/>
</dbReference>
<dbReference type="InterPro" id="IPR016156">
    <property type="entry name" value="FAD/NAD-linked_Rdtase_dimer_sf"/>
</dbReference>
<feature type="binding site" evidence="14">
    <location>
        <position position="227"/>
    </location>
    <ligand>
        <name>FAD</name>
        <dbReference type="ChEBI" id="CHEBI:57692"/>
    </ligand>
</feature>
<keyword evidence="10" id="KW-1015">Disulfide bond</keyword>
<comment type="similarity">
    <text evidence="2 16">Belongs to the class-I pyridine nucleotide-disulfide oxidoreductase family.</text>
</comment>
<keyword evidence="11 16" id="KW-0676">Redox-active center</keyword>
<protein>
    <recommendedName>
        <fullName evidence="4 16">Dihydrolipoyl dehydrogenase</fullName>
        <ecNumber evidence="3 16">1.8.1.4</ecNumber>
    </recommendedName>
</protein>
<dbReference type="SUPFAM" id="SSF51905">
    <property type="entry name" value="FAD/NAD(P)-binding domain"/>
    <property type="match status" value="1"/>
</dbReference>
<dbReference type="eggNOG" id="COG1249">
    <property type="taxonomic scope" value="Bacteria"/>
</dbReference>
<feature type="compositionally biased region" description="Basic and acidic residues" evidence="17">
    <location>
        <begin position="96"/>
        <end position="112"/>
    </location>
</feature>
<feature type="binding site" evidence="14">
    <location>
        <begin position="430"/>
        <end position="433"/>
    </location>
    <ligand>
        <name>FAD</name>
        <dbReference type="ChEBI" id="CHEBI:57692"/>
    </ligand>
</feature>
<comment type="cofactor">
    <cofactor evidence="1">
        <name>(R)-lipoate</name>
        <dbReference type="ChEBI" id="CHEBI:83088"/>
    </cofactor>
</comment>
<evidence type="ECO:0000256" key="1">
    <source>
        <dbReference type="ARBA" id="ARBA00001938"/>
    </source>
</evidence>
<evidence type="ECO:0000256" key="15">
    <source>
        <dbReference type="PIRSR" id="PIRSR000350-4"/>
    </source>
</evidence>
<keyword evidence="7 14" id="KW-0274">FAD</keyword>
<dbReference type="STRING" id="1231392.OCGS_0118"/>
<dbReference type="Pfam" id="PF07992">
    <property type="entry name" value="Pyr_redox_2"/>
    <property type="match status" value="1"/>
</dbReference>
<keyword evidence="5 16" id="KW-0285">Flavoprotein</keyword>
<dbReference type="PROSITE" id="PS50968">
    <property type="entry name" value="BIOTINYL_LIPOYL"/>
    <property type="match status" value="1"/>
</dbReference>
<feature type="active site" description="Proton acceptor" evidence="13">
    <location>
        <position position="556"/>
    </location>
</feature>
<dbReference type="PIRSF" id="PIRSF000350">
    <property type="entry name" value="Mercury_reductase_MerA"/>
    <property type="match status" value="1"/>
</dbReference>
<dbReference type="Proteomes" id="UP000006765">
    <property type="component" value="Unassembled WGS sequence"/>
</dbReference>
<evidence type="ECO:0000313" key="19">
    <source>
        <dbReference type="EMBL" id="EKE45892.1"/>
    </source>
</evidence>
<comment type="catalytic activity">
    <reaction evidence="12 16">
        <text>N(6)-[(R)-dihydrolipoyl]-L-lysyl-[protein] + NAD(+) = N(6)-[(R)-lipoyl]-L-lysyl-[protein] + NADH + H(+)</text>
        <dbReference type="Rhea" id="RHEA:15045"/>
        <dbReference type="Rhea" id="RHEA-COMP:10474"/>
        <dbReference type="Rhea" id="RHEA-COMP:10475"/>
        <dbReference type="ChEBI" id="CHEBI:15378"/>
        <dbReference type="ChEBI" id="CHEBI:57540"/>
        <dbReference type="ChEBI" id="CHEBI:57945"/>
        <dbReference type="ChEBI" id="CHEBI:83099"/>
        <dbReference type="ChEBI" id="CHEBI:83100"/>
        <dbReference type="EC" id="1.8.1.4"/>
    </reaction>
</comment>
<proteinExistence type="inferred from homology"/>
<dbReference type="GO" id="GO:0050660">
    <property type="term" value="F:flavin adenine dinucleotide binding"/>
    <property type="evidence" value="ECO:0007669"/>
    <property type="project" value="InterPro"/>
</dbReference>
<feature type="domain" description="Lipoyl-binding" evidence="18">
    <location>
        <begin position="1"/>
        <end position="74"/>
    </location>
</feature>
<dbReference type="GO" id="GO:0004148">
    <property type="term" value="F:dihydrolipoyl dehydrogenase (NADH) activity"/>
    <property type="evidence" value="ECO:0007669"/>
    <property type="project" value="UniProtKB-EC"/>
</dbReference>
<comment type="cofactor">
    <cofactor evidence="14 16">
        <name>FAD</name>
        <dbReference type="ChEBI" id="CHEBI:57692"/>
    </cofactor>
    <text evidence="14 16">Binds 1 FAD per subunit.</text>
</comment>
<dbReference type="InterPro" id="IPR004099">
    <property type="entry name" value="Pyr_nucl-diS_OxRdtase_dimer"/>
</dbReference>
<feature type="region of interest" description="Disordered" evidence="17">
    <location>
        <begin position="81"/>
        <end position="112"/>
    </location>
</feature>
<evidence type="ECO:0000256" key="17">
    <source>
        <dbReference type="SAM" id="MobiDB-lite"/>
    </source>
</evidence>
<dbReference type="InterPro" id="IPR000089">
    <property type="entry name" value="Biotin_lipoyl"/>
</dbReference>
<accession>K2HHI7</accession>
<dbReference type="FunFam" id="2.40.50.100:FF:000009">
    <property type="entry name" value="Acetyltransferase component of pyruvate dehydrogenase complex"/>
    <property type="match status" value="1"/>
</dbReference>
<dbReference type="FunFam" id="3.30.390.30:FF:000001">
    <property type="entry name" value="Dihydrolipoyl dehydrogenase"/>
    <property type="match status" value="1"/>
</dbReference>
<reference evidence="19 20" key="1">
    <citation type="journal article" date="2012" name="J. Bacteriol.">
        <title>Draft Genome Sequence of Oceaniovalibus guishaninsula JLT2003T.</title>
        <authorList>
            <person name="Tang K."/>
            <person name="Liu K."/>
            <person name="Jiao N."/>
        </authorList>
    </citation>
    <scope>NUCLEOTIDE SEQUENCE [LARGE SCALE GENOMIC DNA]</scope>
    <source>
        <strain evidence="19 20">JLT2003</strain>
    </source>
</reference>
<dbReference type="Gene3D" id="2.40.50.100">
    <property type="match status" value="1"/>
</dbReference>
<dbReference type="SUPFAM" id="SSF55424">
    <property type="entry name" value="FAD/NAD-linked reductases, dimerisation (C-terminal) domain"/>
    <property type="match status" value="1"/>
</dbReference>
<evidence type="ECO:0000256" key="3">
    <source>
        <dbReference type="ARBA" id="ARBA00012608"/>
    </source>
</evidence>
<dbReference type="InterPro" id="IPR050151">
    <property type="entry name" value="Class-I_Pyr_Nuc-Dis_Oxidored"/>
</dbReference>
<feature type="disulfide bond" description="Redox-active" evidence="15">
    <location>
        <begin position="155"/>
        <end position="160"/>
    </location>
</feature>
<keyword evidence="8 16" id="KW-0560">Oxidoreductase</keyword>
<name>K2HHI7_9RHOB</name>
<dbReference type="GO" id="GO:0006103">
    <property type="term" value="P:2-oxoglutarate metabolic process"/>
    <property type="evidence" value="ECO:0007669"/>
    <property type="project" value="TreeGrafter"/>
</dbReference>
<dbReference type="Gene3D" id="3.50.50.60">
    <property type="entry name" value="FAD/NAD(P)-binding domain"/>
    <property type="match status" value="2"/>
</dbReference>
<comment type="caution">
    <text evidence="19">The sequence shown here is derived from an EMBL/GenBank/DDBJ whole genome shotgun (WGS) entry which is preliminary data.</text>
</comment>
<feature type="binding site" evidence="14">
    <location>
        <begin position="292"/>
        <end position="299"/>
    </location>
    <ligand>
        <name>NAD(+)</name>
        <dbReference type="ChEBI" id="CHEBI:57540"/>
    </ligand>
</feature>
<evidence type="ECO:0000256" key="14">
    <source>
        <dbReference type="PIRSR" id="PIRSR000350-3"/>
    </source>
</evidence>
<feature type="binding site" evidence="14">
    <location>
        <position position="424"/>
    </location>
    <ligand>
        <name>FAD</name>
        <dbReference type="ChEBI" id="CHEBI:57692"/>
    </ligand>
</feature>
<evidence type="ECO:0000256" key="9">
    <source>
        <dbReference type="ARBA" id="ARBA00023027"/>
    </source>
</evidence>
<dbReference type="NCBIfam" id="TIGR01350">
    <property type="entry name" value="lipoamide_DH"/>
    <property type="match status" value="1"/>
</dbReference>
<keyword evidence="9 14" id="KW-0520">NAD</keyword>
<evidence type="ECO:0000313" key="20">
    <source>
        <dbReference type="Proteomes" id="UP000006765"/>
    </source>
</evidence>
<dbReference type="EC" id="1.8.1.4" evidence="3 16"/>
<comment type="miscellaneous">
    <text evidence="16">The active site is a redox-active disulfide bond.</text>
</comment>
<dbReference type="RefSeq" id="WP_007425271.1">
    <property type="nucleotide sequence ID" value="NZ_AMGO01000001.1"/>
</dbReference>
<dbReference type="InterPro" id="IPR023753">
    <property type="entry name" value="FAD/NAD-binding_dom"/>
</dbReference>
<sequence>MDIKVPDIGDFKDVPVVSVLVKVGDKVRKEDPLIELESDKATMEVPSPNDGTVTDIRVKEGDTVSEGDTIMVFDVAEDAVTPDKGAPRGGAVKPDPVTHEKQDAAPKHTGDKGDMHAEVVVLGSGPGGYTAAFRAADLGKDVILIERYPSLGGVCLNVGCIPSKALLHAAKVISEADEMADHGIGFGKPQVDVDKLRGWKDSVVKQLTGGLSGLAKQRKVRTVEGRGSFSGPNAITVETGEGSKTVTFDQCIIAAGSQPVKLPFVPHDDPRVVDSTGALELDGIPERMLVLGGGIIGFEMATVYDALGSAVTVVELMDQIIPGCDKDIIKPLQKRMEKRLAAIRLKTKVTAVEAREDGLHVTFESEDGKSDTDRFDKVLVAVGRTPNGKLIDADKAGVAVTDRGFIEVDHQQRTNVPHIFAIGDVVGQPMLAHKAVHEGKVAAEVTAGHKRAFDAMVIPSVAYTDPEVAWVGVTEEQAKRDGIRYGKGVFPWAASGRSLSNARSEGITKLIFDPEDDRVIGAAIVGTNAGDLIAEVALAIEMGADAVDLGHTIHPHPTLSETVNFAAEMFEGTITDLMPPKKRA</sequence>
<dbReference type="OrthoDB" id="9776382at2"/>
<dbReference type="InterPro" id="IPR001100">
    <property type="entry name" value="Pyr_nuc-diS_OxRdtase"/>
</dbReference>
<dbReference type="Pfam" id="PF02852">
    <property type="entry name" value="Pyr_redox_dim"/>
    <property type="match status" value="1"/>
</dbReference>
<feature type="binding site" evidence="14">
    <location>
        <position position="315"/>
    </location>
    <ligand>
        <name>NAD(+)</name>
        <dbReference type="ChEBI" id="CHEBI:57540"/>
    </ligand>
</feature>
<dbReference type="InterPro" id="IPR003016">
    <property type="entry name" value="2-oxoA_DH_lipoyl-BS"/>
</dbReference>
<keyword evidence="6" id="KW-0450">Lipoyl</keyword>
<dbReference type="PRINTS" id="PR00411">
    <property type="entry name" value="PNDRDTASEI"/>
</dbReference>
<dbReference type="PRINTS" id="PR00368">
    <property type="entry name" value="FADPNR"/>
</dbReference>
<keyword evidence="20" id="KW-1185">Reference proteome</keyword>
<dbReference type="SUPFAM" id="SSF51230">
    <property type="entry name" value="Single hybrid motif"/>
    <property type="match status" value="1"/>
</dbReference>